<accession>X0A1W4</accession>
<evidence type="ECO:0000313" key="1">
    <source>
        <dbReference type="EMBL" id="EXK38109.1"/>
    </source>
</evidence>
<reference evidence="1" key="2">
    <citation type="submission" date="2012-05" db="EMBL/GenBank/DDBJ databases">
        <title>Annotation of the Genome Sequence of Fusarium oxysporum f. sp. melonis 26406.</title>
        <authorList>
            <consortium name="The Broad Institute Genomics Platform"/>
            <person name="Ma L.-J."/>
            <person name="Corby-Kistler H."/>
            <person name="Broz K."/>
            <person name="Gale L.R."/>
            <person name="Jonkers W."/>
            <person name="O'Donnell K."/>
            <person name="Ploetz R."/>
            <person name="Steinberg C."/>
            <person name="Schwartz D.C."/>
            <person name="VanEtten H."/>
            <person name="Zhou S."/>
            <person name="Young S.K."/>
            <person name="Zeng Q."/>
            <person name="Gargeya S."/>
            <person name="Fitzgerald M."/>
            <person name="Abouelleil A."/>
            <person name="Alvarado L."/>
            <person name="Chapman S.B."/>
            <person name="Gainer-Dewar J."/>
            <person name="Goldberg J."/>
            <person name="Griggs A."/>
            <person name="Gujja S."/>
            <person name="Hansen M."/>
            <person name="Howarth C."/>
            <person name="Imamovic A."/>
            <person name="Ireland A."/>
            <person name="Larimer J."/>
            <person name="McCowan C."/>
            <person name="Murphy C."/>
            <person name="Pearson M."/>
            <person name="Poon T.W."/>
            <person name="Priest M."/>
            <person name="Roberts A."/>
            <person name="Saif S."/>
            <person name="Shea T."/>
            <person name="Sykes S."/>
            <person name="Wortman J."/>
            <person name="Nusbaum C."/>
            <person name="Birren B."/>
        </authorList>
    </citation>
    <scope>NUCLEOTIDE SEQUENCE</scope>
    <source>
        <strain evidence="1">26406</strain>
    </source>
</reference>
<dbReference type="EMBL" id="JH659333">
    <property type="protein sequence ID" value="EXK38109.1"/>
    <property type="molecule type" value="Genomic_DNA"/>
</dbReference>
<reference evidence="1" key="1">
    <citation type="submission" date="2012-04" db="EMBL/GenBank/DDBJ databases">
        <title>The Genome Sequence of Fusarium oxysporum melonis.</title>
        <authorList>
            <consortium name="The Broad Institute Genome Sequencing Platform"/>
            <person name="Ma L.-J."/>
            <person name="Gale L.R."/>
            <person name="Schwartz D.C."/>
            <person name="Zhou S."/>
            <person name="Corby-Kistler H."/>
            <person name="Young S.K."/>
            <person name="Zeng Q."/>
            <person name="Gargeya S."/>
            <person name="Fitzgerald M."/>
            <person name="Haas B."/>
            <person name="Abouelleil A."/>
            <person name="Alvarado L."/>
            <person name="Arachchi H.M."/>
            <person name="Berlin A."/>
            <person name="Brown A."/>
            <person name="Chapman S.B."/>
            <person name="Chen Z."/>
            <person name="Dunbar C."/>
            <person name="Freedman E."/>
            <person name="Gearin G."/>
            <person name="Goldberg J."/>
            <person name="Griggs A."/>
            <person name="Gujja S."/>
            <person name="Heiman D."/>
            <person name="Howarth C."/>
            <person name="Larson L."/>
            <person name="Lui A."/>
            <person name="MacDonald P.J.P."/>
            <person name="Montmayeur A."/>
            <person name="Murphy C."/>
            <person name="Neiman D."/>
            <person name="Pearson M."/>
            <person name="Priest M."/>
            <person name="Roberts A."/>
            <person name="Saif S."/>
            <person name="Shea T."/>
            <person name="Shenoy N."/>
            <person name="Sisk P."/>
            <person name="Stolte C."/>
            <person name="Sykes S."/>
            <person name="Wortman J."/>
            <person name="Nusbaum C."/>
            <person name="Birren B."/>
        </authorList>
    </citation>
    <scope>NUCLEOTIDE SEQUENCE</scope>
    <source>
        <strain evidence="1">26406</strain>
    </source>
</reference>
<name>X0A1W4_FUSOX</name>
<dbReference type="AlphaFoldDB" id="X0A1W4"/>
<gene>
    <name evidence="1" type="ORF">FOMG_08587</name>
</gene>
<protein>
    <submittedName>
        <fullName evidence="1">Uncharacterized protein</fullName>
    </submittedName>
</protein>
<dbReference type="Proteomes" id="UP000030703">
    <property type="component" value="Unassembled WGS sequence"/>
</dbReference>
<dbReference type="VEuPathDB" id="FungiDB:FOMG_08587"/>
<dbReference type="EMBL" id="JH659333">
    <property type="protein sequence ID" value="EXK38108.1"/>
    <property type="molecule type" value="Genomic_DNA"/>
</dbReference>
<proteinExistence type="predicted"/>
<dbReference type="HOGENOM" id="CLU_1917158_0_0_1"/>
<sequence length="132" mass="14864">MDSLLAMPPNFQPRRMDPVDIDRIGFLAVPEKEISPASSLPGFFLSSPPVFLSVFFETFYQQYLATFLSLHVTIDSGLARASLLPTSRATTFTTYQQGHSRLFFHSAQKLFSGAQPFTYFDRHSPIFFSALS</sequence>
<organism evidence="1">
    <name type="scientific">Fusarium oxysporum f. sp. melonis 26406</name>
    <dbReference type="NCBI Taxonomy" id="1089452"/>
    <lineage>
        <taxon>Eukaryota</taxon>
        <taxon>Fungi</taxon>
        <taxon>Dikarya</taxon>
        <taxon>Ascomycota</taxon>
        <taxon>Pezizomycotina</taxon>
        <taxon>Sordariomycetes</taxon>
        <taxon>Hypocreomycetidae</taxon>
        <taxon>Hypocreales</taxon>
        <taxon>Nectriaceae</taxon>
        <taxon>Fusarium</taxon>
        <taxon>Fusarium oxysporum species complex</taxon>
    </lineage>
</organism>